<evidence type="ECO:0000256" key="4">
    <source>
        <dbReference type="ARBA" id="ARBA00022679"/>
    </source>
</evidence>
<protein>
    <recommendedName>
        <fullName evidence="2">orotate phosphoribosyltransferase</fullName>
        <ecNumber evidence="2">2.4.2.10</ecNumber>
    </recommendedName>
</protein>
<accession>A0A6J6AVH2</accession>
<dbReference type="PANTHER" id="PTHR19278:SF9">
    <property type="entry name" value="URIDINE 5'-MONOPHOSPHATE SYNTHASE"/>
    <property type="match status" value="1"/>
</dbReference>
<comment type="pathway">
    <text evidence="1">Pyrimidine metabolism; UMP biosynthesis via de novo pathway; UMP from orotate: step 1/2.</text>
</comment>
<dbReference type="SUPFAM" id="SSF53271">
    <property type="entry name" value="PRTase-like"/>
    <property type="match status" value="1"/>
</dbReference>
<dbReference type="Gene3D" id="3.40.50.2020">
    <property type="match status" value="1"/>
</dbReference>
<evidence type="ECO:0000313" key="7">
    <source>
        <dbReference type="EMBL" id="CAB4530308.1"/>
    </source>
</evidence>
<keyword evidence="4" id="KW-0808">Transferase</keyword>
<sequence length="200" mass="21630">MNEPSSNAADLSEDRTKLLSIIKNRALLQFEEPRQLSSGELSRDFIDAKFGLSRGDDLNLACKVIVDELAQAGIDFDAIGGLTLGADQFAHGVVTHLADDHEWFVVRKQAKGRGTNQLVEGAKLNSSTRVVLVDDIVTTGGSIQKAYEQVSETGAQVVAAVTMVDRSDIAASYFAERSVPYLPVFTYHHLGILPVGILSE</sequence>
<evidence type="ECO:0000313" key="8">
    <source>
        <dbReference type="EMBL" id="CAB4895204.1"/>
    </source>
</evidence>
<dbReference type="InterPro" id="IPR029057">
    <property type="entry name" value="PRTase-like"/>
</dbReference>
<evidence type="ECO:0000256" key="2">
    <source>
        <dbReference type="ARBA" id="ARBA00011971"/>
    </source>
</evidence>
<dbReference type="EMBL" id="CAFBMG010000028">
    <property type="protein sequence ID" value="CAB4895204.1"/>
    <property type="molecule type" value="Genomic_DNA"/>
</dbReference>
<keyword evidence="5" id="KW-0665">Pyrimidine biosynthesis</keyword>
<dbReference type="GO" id="GO:0044205">
    <property type="term" value="P:'de novo' UMP biosynthetic process"/>
    <property type="evidence" value="ECO:0007669"/>
    <property type="project" value="UniProtKB-UniPathway"/>
</dbReference>
<reference evidence="7" key="1">
    <citation type="submission" date="2020-05" db="EMBL/GenBank/DDBJ databases">
        <authorList>
            <person name="Chiriac C."/>
            <person name="Salcher M."/>
            <person name="Ghai R."/>
            <person name="Kavagutti S V."/>
        </authorList>
    </citation>
    <scope>NUCLEOTIDE SEQUENCE</scope>
</reference>
<evidence type="ECO:0000256" key="1">
    <source>
        <dbReference type="ARBA" id="ARBA00004889"/>
    </source>
</evidence>
<dbReference type="CDD" id="cd06223">
    <property type="entry name" value="PRTases_typeI"/>
    <property type="match status" value="1"/>
</dbReference>
<organism evidence="7">
    <name type="scientific">freshwater metagenome</name>
    <dbReference type="NCBI Taxonomy" id="449393"/>
    <lineage>
        <taxon>unclassified sequences</taxon>
        <taxon>metagenomes</taxon>
        <taxon>ecological metagenomes</taxon>
    </lineage>
</organism>
<dbReference type="InterPro" id="IPR023031">
    <property type="entry name" value="OPRT"/>
</dbReference>
<dbReference type="PANTHER" id="PTHR19278">
    <property type="entry name" value="OROTATE PHOSPHORIBOSYLTRANSFERASE"/>
    <property type="match status" value="1"/>
</dbReference>
<proteinExistence type="inferred from homology"/>
<dbReference type="EMBL" id="CAEZSF010000009">
    <property type="protein sequence ID" value="CAB4530308.1"/>
    <property type="molecule type" value="Genomic_DNA"/>
</dbReference>
<dbReference type="InterPro" id="IPR000836">
    <property type="entry name" value="PRTase_dom"/>
</dbReference>
<gene>
    <name evidence="7" type="ORF">UFOPK1358_00204</name>
    <name evidence="8" type="ORF">UFOPK3519_00534</name>
</gene>
<dbReference type="AlphaFoldDB" id="A0A6J6AVH2"/>
<name>A0A6J6AVH2_9ZZZZ</name>
<evidence type="ECO:0000259" key="6">
    <source>
        <dbReference type="Pfam" id="PF00156"/>
    </source>
</evidence>
<evidence type="ECO:0000256" key="3">
    <source>
        <dbReference type="ARBA" id="ARBA00022676"/>
    </source>
</evidence>
<dbReference type="Pfam" id="PF00156">
    <property type="entry name" value="Pribosyltran"/>
    <property type="match status" value="1"/>
</dbReference>
<evidence type="ECO:0000256" key="5">
    <source>
        <dbReference type="ARBA" id="ARBA00022975"/>
    </source>
</evidence>
<keyword evidence="3" id="KW-0328">Glycosyltransferase</keyword>
<dbReference type="EC" id="2.4.2.10" evidence="2"/>
<dbReference type="UniPathway" id="UPA00070">
    <property type="reaction ID" value="UER00119"/>
</dbReference>
<dbReference type="GO" id="GO:0019856">
    <property type="term" value="P:pyrimidine nucleobase biosynthetic process"/>
    <property type="evidence" value="ECO:0007669"/>
    <property type="project" value="TreeGrafter"/>
</dbReference>
<dbReference type="HAMAP" id="MF_01208">
    <property type="entry name" value="PyrE"/>
    <property type="match status" value="1"/>
</dbReference>
<dbReference type="GO" id="GO:0004588">
    <property type="term" value="F:orotate phosphoribosyltransferase activity"/>
    <property type="evidence" value="ECO:0007669"/>
    <property type="project" value="UniProtKB-EC"/>
</dbReference>
<feature type="domain" description="Phosphoribosyltransferase" evidence="6">
    <location>
        <begin position="71"/>
        <end position="167"/>
    </location>
</feature>